<gene>
    <name evidence="1" type="ORF">FSP39_010049</name>
</gene>
<dbReference type="EMBL" id="VSWD01000004">
    <property type="protein sequence ID" value="KAK3104785.1"/>
    <property type="molecule type" value="Genomic_DNA"/>
</dbReference>
<accession>A0AA89C927</accession>
<name>A0AA89C927_PINIB</name>
<dbReference type="Proteomes" id="UP001186944">
    <property type="component" value="Unassembled WGS sequence"/>
</dbReference>
<dbReference type="PANTHER" id="PTHR46704">
    <property type="entry name" value="CXC DOMAIN-CONTAINING PROTEIN-RELATED"/>
    <property type="match status" value="1"/>
</dbReference>
<dbReference type="AlphaFoldDB" id="A0AA89C927"/>
<organism evidence="1 2">
    <name type="scientific">Pinctada imbricata</name>
    <name type="common">Atlantic pearl-oyster</name>
    <name type="synonym">Pinctada martensii</name>
    <dbReference type="NCBI Taxonomy" id="66713"/>
    <lineage>
        <taxon>Eukaryota</taxon>
        <taxon>Metazoa</taxon>
        <taxon>Spiralia</taxon>
        <taxon>Lophotrochozoa</taxon>
        <taxon>Mollusca</taxon>
        <taxon>Bivalvia</taxon>
        <taxon>Autobranchia</taxon>
        <taxon>Pteriomorphia</taxon>
        <taxon>Pterioida</taxon>
        <taxon>Pterioidea</taxon>
        <taxon>Pteriidae</taxon>
        <taxon>Pinctada</taxon>
    </lineage>
</organism>
<protein>
    <submittedName>
        <fullName evidence="1">Uncharacterized protein</fullName>
    </submittedName>
</protein>
<evidence type="ECO:0000313" key="1">
    <source>
        <dbReference type="EMBL" id="KAK3104785.1"/>
    </source>
</evidence>
<comment type="caution">
    <text evidence="1">The sequence shown here is derived from an EMBL/GenBank/DDBJ whole genome shotgun (WGS) entry which is preliminary data.</text>
</comment>
<dbReference type="PANTHER" id="PTHR46704:SF1">
    <property type="entry name" value="TELOMERE LENGTH REGULATION PROTEIN TEL2 HOMOLOG"/>
    <property type="match status" value="1"/>
</dbReference>
<proteinExistence type="predicted"/>
<evidence type="ECO:0000313" key="2">
    <source>
        <dbReference type="Proteomes" id="UP001186944"/>
    </source>
</evidence>
<reference evidence="1" key="1">
    <citation type="submission" date="2019-08" db="EMBL/GenBank/DDBJ databases">
        <title>The improved chromosome-level genome for the pearl oyster Pinctada fucata martensii using PacBio sequencing and Hi-C.</title>
        <authorList>
            <person name="Zheng Z."/>
        </authorList>
    </citation>
    <scope>NUCLEOTIDE SEQUENCE</scope>
    <source>
        <strain evidence="1">ZZ-2019</strain>
        <tissue evidence="1">Adductor muscle</tissue>
    </source>
</reference>
<sequence length="295" mass="33052">MHHEFASKYLIETLYSLGFSTSYPEVQKFEACAAAQRILLPDQPSESFIQFVADNVDHDLHTLDGYDTFHGMGMIATVTPGSVTSVPIERKSVSFEEIKSYAKVDIQYYKQSTDRVDPLVYEELREINAINRQCIFDHAFLLTWSLRSPTPSWSGLVRMVHCGSHPGKTAIYFLPMIDMNPSDITCVYSTMLFICQQASKQSSTPVLTFDQPLYWKAKMISHKCEPGDPVRNIVLRIGGFHLKMSYLGCIGHIMSGSGIKEVMELIYASNAVSHILTGKAVARAVRGHMLVDTAL</sequence>
<keyword evidence="2" id="KW-1185">Reference proteome</keyword>